<dbReference type="SUPFAM" id="SSF57424">
    <property type="entry name" value="LDL receptor-like module"/>
    <property type="match status" value="1"/>
</dbReference>
<feature type="disulfide bond" evidence="12">
    <location>
        <begin position="586"/>
        <end position="601"/>
    </location>
</feature>
<dbReference type="Pfam" id="PF00059">
    <property type="entry name" value="Lectin_C"/>
    <property type="match status" value="1"/>
</dbReference>
<gene>
    <name evidence="18" type="ORF">RRG08_063689</name>
</gene>
<evidence type="ECO:0008006" key="20">
    <source>
        <dbReference type="Google" id="ProtNLM"/>
    </source>
</evidence>
<evidence type="ECO:0000256" key="13">
    <source>
        <dbReference type="SAM" id="MobiDB-lite"/>
    </source>
</evidence>
<dbReference type="EMBL" id="JAWDGP010004279">
    <property type="protein sequence ID" value="KAK3765652.1"/>
    <property type="molecule type" value="Genomic_DNA"/>
</dbReference>
<dbReference type="InterPro" id="IPR001304">
    <property type="entry name" value="C-type_lectin-like"/>
</dbReference>
<dbReference type="PROSITE" id="PS50262">
    <property type="entry name" value="G_PROTEIN_RECEP_F1_2"/>
    <property type="match status" value="1"/>
</dbReference>
<dbReference type="GO" id="GO:0008528">
    <property type="term" value="F:G protein-coupled peptide receptor activity"/>
    <property type="evidence" value="ECO:0007669"/>
    <property type="project" value="TreeGrafter"/>
</dbReference>
<keyword evidence="5" id="KW-0677">Repeat</keyword>
<feature type="domain" description="C-type lectin" evidence="16">
    <location>
        <begin position="316"/>
        <end position="432"/>
    </location>
</feature>
<evidence type="ECO:0000313" key="18">
    <source>
        <dbReference type="EMBL" id="KAK3765652.1"/>
    </source>
</evidence>
<dbReference type="InterPro" id="IPR036055">
    <property type="entry name" value="LDL_receptor-like_sf"/>
</dbReference>
<dbReference type="CDD" id="cd00112">
    <property type="entry name" value="LDLa"/>
    <property type="match status" value="1"/>
</dbReference>
<dbReference type="InterPro" id="IPR002172">
    <property type="entry name" value="LDrepeatLR_classA_rpt"/>
</dbReference>
<feature type="compositionally biased region" description="Polar residues" evidence="13">
    <location>
        <begin position="186"/>
        <end position="198"/>
    </location>
</feature>
<dbReference type="GO" id="GO:0005886">
    <property type="term" value="C:plasma membrane"/>
    <property type="evidence" value="ECO:0007669"/>
    <property type="project" value="UniProtKB-SubCell"/>
</dbReference>
<evidence type="ECO:0000313" key="19">
    <source>
        <dbReference type="Proteomes" id="UP001283361"/>
    </source>
</evidence>
<evidence type="ECO:0000259" key="16">
    <source>
        <dbReference type="PROSITE" id="PS50041"/>
    </source>
</evidence>
<dbReference type="InterPro" id="IPR016186">
    <property type="entry name" value="C-type_lectin-like/link_sf"/>
</dbReference>
<dbReference type="Gene3D" id="3.10.100.10">
    <property type="entry name" value="Mannose-Binding Protein A, subunit A"/>
    <property type="match status" value="1"/>
</dbReference>
<dbReference type="PANTHER" id="PTHR24372:SF77">
    <property type="entry name" value="G-PROTEIN COUPLED RECEPTORS FAMILY 1 PROFILE DOMAIN-CONTAINING PROTEIN"/>
    <property type="match status" value="1"/>
</dbReference>
<feature type="domain" description="G-protein coupled receptors family 1 profile" evidence="17">
    <location>
        <begin position="1075"/>
        <end position="1344"/>
    </location>
</feature>
<keyword evidence="15" id="KW-0732">Signal</keyword>
<keyword evidence="7" id="KW-0297">G-protein coupled receptor</keyword>
<dbReference type="Gene3D" id="3.80.10.10">
    <property type="entry name" value="Ribonuclease Inhibitor"/>
    <property type="match status" value="1"/>
</dbReference>
<evidence type="ECO:0000256" key="4">
    <source>
        <dbReference type="ARBA" id="ARBA00022692"/>
    </source>
</evidence>
<evidence type="ECO:0000256" key="15">
    <source>
        <dbReference type="SAM" id="SignalP"/>
    </source>
</evidence>
<keyword evidence="11" id="KW-0807">Transducer</keyword>
<dbReference type="InterPro" id="IPR032675">
    <property type="entry name" value="LRR_dom_sf"/>
</dbReference>
<dbReference type="Proteomes" id="UP001283361">
    <property type="component" value="Unassembled WGS sequence"/>
</dbReference>
<dbReference type="CDD" id="cd00037">
    <property type="entry name" value="CLECT"/>
    <property type="match status" value="1"/>
</dbReference>
<evidence type="ECO:0000256" key="2">
    <source>
        <dbReference type="ARBA" id="ARBA00022475"/>
    </source>
</evidence>
<dbReference type="GO" id="GO:0009755">
    <property type="term" value="P:hormone-mediated signaling pathway"/>
    <property type="evidence" value="ECO:0007669"/>
    <property type="project" value="TreeGrafter"/>
</dbReference>
<dbReference type="SUPFAM" id="SSF52058">
    <property type="entry name" value="L domain-like"/>
    <property type="match status" value="1"/>
</dbReference>
<evidence type="ECO:0000256" key="9">
    <source>
        <dbReference type="ARBA" id="ARBA00023157"/>
    </source>
</evidence>
<keyword evidence="6 14" id="KW-1133">Transmembrane helix</keyword>
<dbReference type="SUPFAM" id="SSF81321">
    <property type="entry name" value="Family A G protein-coupled receptor-like"/>
    <property type="match status" value="1"/>
</dbReference>
<keyword evidence="4 14" id="KW-0812">Transmembrane</keyword>
<comment type="caution">
    <text evidence="12">Lacks conserved residue(s) required for the propagation of feature annotation.</text>
</comment>
<dbReference type="Gene3D" id="4.10.400.10">
    <property type="entry name" value="Low-density Lipoprotein Receptor"/>
    <property type="match status" value="2"/>
</dbReference>
<sequence>MKCTLAVLLLALTQMSWMSVAVYAAFKGQLEKPEFLLIPDCQEKKVNLFLISEAASESYADLMQLLSKVVDLLSAGQETPEHLKVGMAVSGSDAQHKPEISWLFHLGYFSRTSDIKRAILEDRERQPRAQISYLEEAVKFAYDSVDDSESNTNKQVSSEPTLSLTRMRQETKTDMSFTRRVPGDDLQSTSNCSTSGDCNQEHNETRPITLIVVLANPDLESHFYKESDPDMFVSNKKLLIVFIYSKMYSLSSKLCRAYTSHPCINLLAETMLSDHSLSLALCDQCCRGWFGPMPKSEMLKNKTSLDYNPALAYISCYRIASVDPPENYALKANEKCEALGASLVSIETKMELVFLDTELKQRCTRNRHCPGNISSVFIGLRRNLNNIGMRFQWVNGLPLIYSQWVQDHPKGGYIKGCVVWDLQLGGWFDIGCGRLMDLTGLLCEWVIPTSMEISEISLPDPPDEISITRAINRGIFSICHVSSGSTEPMSVIMPAHFSFMSNLCSWYINNTGVLQVVEMPLSVELLFSCTMEFFSSVLYSQVCDQTKNCFNDKDESLELCNLPFHENTETFRCVTSNKEVAAECRCDLYVDCADGSDEMGCETCRFGLCSDGLCVPQTWLIDSQQDCLTISGQSRPDMENSINFEMDCAFLCNRSKCVPWHKLGDGVVDCVGPEGPLDETLGRLERADCGESCSTEWAPKCVYQKDRLGELIGCRNMRHLQGCKDFECPEGYIKCPKAHCIPVHYLFNDKLDCPIGEDESLLIYKPNFLEGYFNSSIQESVFLHPDRICDGSTDCLEGTDEMGCRVTCAEQFLCAAGFVIADNYDRFEQLTNVSFIDSRTRMIDFSHINASLVMSAICDLKLSNLLDLRLSNSCLTDVLGSHICFPRLSKLDLSYNLFRNISAKDPNLWPIYYGAAGLESLNFSFNAHLEFFDAFTIFSNYNLMILDLSHTALTIFPSLTDSSLSLTHLNLSYTRIVQLGAFTFPVGIKPWKLEVFDLRGNAIKEVHPKAFERLEILSNFYSDYFKLCCPQLKGEGIPDHVCHAPKDPLSSCSNLLENRLLRILVWVMGVASVLGNASVIITRLVAGRTTLRQPYAQLVTQLGVSDLLMGVYLLIIASKDVRLDGEYVLHDNAWRHSHLCKAAGALSTLSSEVSSVFILLITIDRYLVIKYPFGEHRLTQKGILVCSILTWCLGLTLAAVPLLPWTDHWQVYSSNAVCLGLPLLPERRAGWQFSAAVFIAFNCLLCLLIVVGQLAIYKAVSATRHKVPTSSASGRDGDLSPRMREDLNLARRLAAVAFTDLLCWLPIGILGFLALDGQTLGGEAYAWMAVFVMPVNSALNPVLYSLPVIRNYLVKVITKCIASKKKKDFDFFSADMAEGMECFTQPPSMWRCTTSQYWEIKAAFLPKATSHGLYS</sequence>
<feature type="transmembrane region" description="Helical" evidence="14">
    <location>
        <begin position="1325"/>
        <end position="1346"/>
    </location>
</feature>
<dbReference type="GO" id="GO:0007189">
    <property type="term" value="P:adenylate cyclase-activating G protein-coupled receptor signaling pathway"/>
    <property type="evidence" value="ECO:0007669"/>
    <property type="project" value="TreeGrafter"/>
</dbReference>
<dbReference type="PROSITE" id="PS00237">
    <property type="entry name" value="G_PROTEIN_RECEP_F1_1"/>
    <property type="match status" value="1"/>
</dbReference>
<dbReference type="InterPro" id="IPR016187">
    <property type="entry name" value="CTDL_fold"/>
</dbReference>
<keyword evidence="2" id="KW-1003">Cell membrane</keyword>
<accession>A0AAE0ZA81</accession>
<dbReference type="SMART" id="SM00034">
    <property type="entry name" value="CLECT"/>
    <property type="match status" value="1"/>
</dbReference>
<dbReference type="PROSITE" id="PS50068">
    <property type="entry name" value="LDLRA_2"/>
    <property type="match status" value="1"/>
</dbReference>
<name>A0AAE0ZA81_9GAST</name>
<keyword evidence="10" id="KW-0675">Receptor</keyword>
<feature type="region of interest" description="Disordered" evidence="13">
    <location>
        <begin position="173"/>
        <end position="200"/>
    </location>
</feature>
<evidence type="ECO:0000256" key="7">
    <source>
        <dbReference type="ARBA" id="ARBA00023040"/>
    </source>
</evidence>
<feature type="chain" id="PRO_5042177620" description="G-protein coupled receptors family 1 profile domain-containing protein" evidence="15">
    <location>
        <begin position="25"/>
        <end position="1415"/>
    </location>
</feature>
<protein>
    <recommendedName>
        <fullName evidence="20">G-protein coupled receptors family 1 profile domain-containing protein</fullName>
    </recommendedName>
</protein>
<dbReference type="PRINTS" id="PR00261">
    <property type="entry name" value="LDLRECEPTOR"/>
</dbReference>
<organism evidence="18 19">
    <name type="scientific">Elysia crispata</name>
    <name type="common">lettuce slug</name>
    <dbReference type="NCBI Taxonomy" id="231223"/>
    <lineage>
        <taxon>Eukaryota</taxon>
        <taxon>Metazoa</taxon>
        <taxon>Spiralia</taxon>
        <taxon>Lophotrochozoa</taxon>
        <taxon>Mollusca</taxon>
        <taxon>Gastropoda</taxon>
        <taxon>Heterobranchia</taxon>
        <taxon>Euthyneura</taxon>
        <taxon>Panpulmonata</taxon>
        <taxon>Sacoglossa</taxon>
        <taxon>Placobranchoidea</taxon>
        <taxon>Plakobranchidae</taxon>
        <taxon>Elysia</taxon>
    </lineage>
</organism>
<feature type="transmembrane region" description="Helical" evidence="14">
    <location>
        <begin position="1063"/>
        <end position="1086"/>
    </location>
</feature>
<evidence type="ECO:0000256" key="6">
    <source>
        <dbReference type="ARBA" id="ARBA00022989"/>
    </source>
</evidence>
<reference evidence="18" key="1">
    <citation type="journal article" date="2023" name="G3 (Bethesda)">
        <title>A reference genome for the long-term kleptoplast-retaining sea slug Elysia crispata morphotype clarki.</title>
        <authorList>
            <person name="Eastman K.E."/>
            <person name="Pendleton A.L."/>
            <person name="Shaikh M.A."/>
            <person name="Suttiyut T."/>
            <person name="Ogas R."/>
            <person name="Tomko P."/>
            <person name="Gavelis G."/>
            <person name="Widhalm J.R."/>
            <person name="Wisecaver J.H."/>
        </authorList>
    </citation>
    <scope>NUCLEOTIDE SEQUENCE</scope>
    <source>
        <strain evidence="18">ECLA1</strain>
    </source>
</reference>
<keyword evidence="9 12" id="KW-1015">Disulfide bond</keyword>
<evidence type="ECO:0000256" key="12">
    <source>
        <dbReference type="PROSITE-ProRule" id="PRU00124"/>
    </source>
</evidence>
<feature type="transmembrane region" description="Helical" evidence="14">
    <location>
        <begin position="1231"/>
        <end position="1256"/>
    </location>
</feature>
<evidence type="ECO:0000256" key="1">
    <source>
        <dbReference type="ARBA" id="ARBA00004651"/>
    </source>
</evidence>
<dbReference type="Gene3D" id="1.20.1070.10">
    <property type="entry name" value="Rhodopsin 7-helix transmembrane proteins"/>
    <property type="match status" value="1"/>
</dbReference>
<feature type="transmembrane region" description="Helical" evidence="14">
    <location>
        <begin position="1142"/>
        <end position="1161"/>
    </location>
</feature>
<feature type="transmembrane region" description="Helical" evidence="14">
    <location>
        <begin position="1182"/>
        <end position="1203"/>
    </location>
</feature>
<evidence type="ECO:0000256" key="14">
    <source>
        <dbReference type="SAM" id="Phobius"/>
    </source>
</evidence>
<dbReference type="InterPro" id="IPR000276">
    <property type="entry name" value="GPCR_Rhodpsn"/>
</dbReference>
<dbReference type="SUPFAM" id="SSF56436">
    <property type="entry name" value="C-type lectin-like"/>
    <property type="match status" value="1"/>
</dbReference>
<feature type="transmembrane region" description="Helical" evidence="14">
    <location>
        <begin position="1293"/>
        <end position="1313"/>
    </location>
</feature>
<comment type="subcellular location">
    <subcellularLocation>
        <location evidence="1">Cell membrane</location>
        <topology evidence="1">Multi-pass membrane protein</topology>
    </subcellularLocation>
</comment>
<keyword evidence="8 14" id="KW-0472">Membrane</keyword>
<evidence type="ECO:0000256" key="3">
    <source>
        <dbReference type="ARBA" id="ARBA00022614"/>
    </source>
</evidence>
<proteinExistence type="predicted"/>
<comment type="caution">
    <text evidence="18">The sequence shown here is derived from an EMBL/GenBank/DDBJ whole genome shotgun (WGS) entry which is preliminary data.</text>
</comment>
<dbReference type="InterPro" id="IPR017452">
    <property type="entry name" value="GPCR_Rhodpsn_7TM"/>
</dbReference>
<evidence type="ECO:0000256" key="11">
    <source>
        <dbReference type="ARBA" id="ARBA00023224"/>
    </source>
</evidence>
<feature type="transmembrane region" description="Helical" evidence="14">
    <location>
        <begin position="1098"/>
        <end position="1117"/>
    </location>
</feature>
<evidence type="ECO:0000256" key="8">
    <source>
        <dbReference type="ARBA" id="ARBA00023136"/>
    </source>
</evidence>
<dbReference type="Pfam" id="PF00001">
    <property type="entry name" value="7tm_1"/>
    <property type="match status" value="1"/>
</dbReference>
<evidence type="ECO:0000256" key="10">
    <source>
        <dbReference type="ARBA" id="ARBA00023170"/>
    </source>
</evidence>
<feature type="signal peptide" evidence="15">
    <location>
        <begin position="1"/>
        <end position="24"/>
    </location>
</feature>
<dbReference type="PROSITE" id="PS50041">
    <property type="entry name" value="C_TYPE_LECTIN_2"/>
    <property type="match status" value="1"/>
</dbReference>
<keyword evidence="3" id="KW-0433">Leucine-rich repeat</keyword>
<dbReference type="PANTHER" id="PTHR24372">
    <property type="entry name" value="GLYCOPROTEIN HORMONE RECEPTOR"/>
    <property type="match status" value="1"/>
</dbReference>
<evidence type="ECO:0000259" key="17">
    <source>
        <dbReference type="PROSITE" id="PS50262"/>
    </source>
</evidence>
<evidence type="ECO:0000256" key="5">
    <source>
        <dbReference type="ARBA" id="ARBA00022737"/>
    </source>
</evidence>
<keyword evidence="19" id="KW-1185">Reference proteome</keyword>
<dbReference type="SMART" id="SM00192">
    <property type="entry name" value="LDLa"/>
    <property type="match status" value="4"/>
</dbReference>